<proteinExistence type="predicted"/>
<keyword evidence="3" id="KW-1185">Reference proteome</keyword>
<keyword evidence="1" id="KW-0812">Transmembrane</keyword>
<dbReference type="InterPro" id="IPR045629">
    <property type="entry name" value="DUF6232"/>
</dbReference>
<dbReference type="AlphaFoldDB" id="A0A1K0GXJ1"/>
<dbReference type="RefSeq" id="WP_071805106.1">
    <property type="nucleotide sequence ID" value="NZ_MEIA01000111.1"/>
</dbReference>
<feature type="transmembrane region" description="Helical" evidence="1">
    <location>
        <begin position="72"/>
        <end position="90"/>
    </location>
</feature>
<gene>
    <name evidence="2" type="ORF">BG844_11300</name>
</gene>
<name>A0A1K0GXJ1_9ACTN</name>
<dbReference type="Proteomes" id="UP000182486">
    <property type="component" value="Unassembled WGS sequence"/>
</dbReference>
<evidence type="ECO:0000313" key="2">
    <source>
        <dbReference type="EMBL" id="OJF14147.1"/>
    </source>
</evidence>
<evidence type="ECO:0000256" key="1">
    <source>
        <dbReference type="SAM" id="Phobius"/>
    </source>
</evidence>
<keyword evidence="1" id="KW-0472">Membrane</keyword>
<reference evidence="2 3" key="1">
    <citation type="submission" date="2016-09" db="EMBL/GenBank/DDBJ databases">
        <title>Couchioplanes caeruleus draft genome sequence.</title>
        <authorList>
            <person name="Sheehan J."/>
            <person name="Caffrey P."/>
        </authorList>
    </citation>
    <scope>NUCLEOTIDE SEQUENCE [LARGE SCALE GENOMIC DNA]</scope>
    <source>
        <strain evidence="2 3">DSM 43634</strain>
    </source>
</reference>
<protein>
    <submittedName>
        <fullName evidence="2">Uncharacterized protein</fullName>
    </submittedName>
</protein>
<evidence type="ECO:0000313" key="3">
    <source>
        <dbReference type="Proteomes" id="UP000182486"/>
    </source>
</evidence>
<dbReference type="EMBL" id="MEIA01000111">
    <property type="protein sequence ID" value="OJF14147.1"/>
    <property type="molecule type" value="Genomic_DNA"/>
</dbReference>
<organism evidence="2 3">
    <name type="scientific">Couchioplanes caeruleus subsp. caeruleus</name>
    <dbReference type="NCBI Taxonomy" id="56427"/>
    <lineage>
        <taxon>Bacteria</taxon>
        <taxon>Bacillati</taxon>
        <taxon>Actinomycetota</taxon>
        <taxon>Actinomycetes</taxon>
        <taxon>Micromonosporales</taxon>
        <taxon>Micromonosporaceae</taxon>
        <taxon>Couchioplanes</taxon>
    </lineage>
</organism>
<keyword evidence="1" id="KW-1133">Transmembrane helix</keyword>
<accession>A0A1K0GXJ1</accession>
<dbReference type="Pfam" id="PF19744">
    <property type="entry name" value="DUF6232"/>
    <property type="match status" value="1"/>
</dbReference>
<comment type="caution">
    <text evidence="2">The sequence shown here is derived from an EMBL/GenBank/DDBJ whole genome shotgun (WGS) entry which is preliminary data.</text>
</comment>
<sequence length="146" mass="16049">MRLYYRGPDAMVTSEHFVHRTPTTTRAFLIRDLREVGITSAEEPGTPVLAMAGGTAMALVAALPLWRISPLYAIGFLGLAGFGLATAALLRRGRPRTWLLQATYRGQSVELYQSADARVFNQVSRALRRAIEDARPPSSWDDFAAA</sequence>